<dbReference type="AlphaFoldDB" id="A0A426XWW6"/>
<evidence type="ECO:0000313" key="1">
    <source>
        <dbReference type="EMBL" id="RRT43995.1"/>
    </source>
</evidence>
<protein>
    <submittedName>
        <fullName evidence="1">Uncharacterized protein</fullName>
    </submittedName>
</protein>
<proteinExistence type="predicted"/>
<accession>A0A426XWW6</accession>
<dbReference type="Proteomes" id="UP000287651">
    <property type="component" value="Unassembled WGS sequence"/>
</dbReference>
<reference evidence="1 2" key="1">
    <citation type="journal article" date="2014" name="Agronomy (Basel)">
        <title>A Draft Genome Sequence for Ensete ventricosum, the Drought-Tolerant Tree Against Hunger.</title>
        <authorList>
            <person name="Harrison J."/>
            <person name="Moore K.A."/>
            <person name="Paszkiewicz K."/>
            <person name="Jones T."/>
            <person name="Grant M."/>
            <person name="Ambacheew D."/>
            <person name="Muzemil S."/>
            <person name="Studholme D.J."/>
        </authorList>
    </citation>
    <scope>NUCLEOTIDE SEQUENCE [LARGE SCALE GENOMIC DNA]</scope>
</reference>
<name>A0A426XWW6_ENSVE</name>
<sequence length="81" mass="9096">MQWELVERLTGSSPKVSEAYREFNGSSPKVIGSLPGRHREFTGRRPRDLLEDRRRLPKSLLGVDDCTTQVGCCTIIAMFSG</sequence>
<gene>
    <name evidence="1" type="ORF">B296_00013443</name>
</gene>
<evidence type="ECO:0000313" key="2">
    <source>
        <dbReference type="Proteomes" id="UP000287651"/>
    </source>
</evidence>
<comment type="caution">
    <text evidence="1">The sequence shown here is derived from an EMBL/GenBank/DDBJ whole genome shotgun (WGS) entry which is preliminary data.</text>
</comment>
<organism evidence="1 2">
    <name type="scientific">Ensete ventricosum</name>
    <name type="common">Abyssinian banana</name>
    <name type="synonym">Musa ensete</name>
    <dbReference type="NCBI Taxonomy" id="4639"/>
    <lineage>
        <taxon>Eukaryota</taxon>
        <taxon>Viridiplantae</taxon>
        <taxon>Streptophyta</taxon>
        <taxon>Embryophyta</taxon>
        <taxon>Tracheophyta</taxon>
        <taxon>Spermatophyta</taxon>
        <taxon>Magnoliopsida</taxon>
        <taxon>Liliopsida</taxon>
        <taxon>Zingiberales</taxon>
        <taxon>Musaceae</taxon>
        <taxon>Ensete</taxon>
    </lineage>
</organism>
<dbReference type="EMBL" id="AMZH03016766">
    <property type="protein sequence ID" value="RRT43995.1"/>
    <property type="molecule type" value="Genomic_DNA"/>
</dbReference>